<evidence type="ECO:0000256" key="1">
    <source>
        <dbReference type="SAM" id="MobiDB-lite"/>
    </source>
</evidence>
<dbReference type="InterPro" id="IPR001584">
    <property type="entry name" value="Integrase_cat-core"/>
</dbReference>
<keyword evidence="4" id="KW-1185">Reference proteome</keyword>
<protein>
    <recommendedName>
        <fullName evidence="2">Integrase catalytic domain-containing protein</fullName>
    </recommendedName>
</protein>
<accession>A0ABD1FBB2</accession>
<feature type="compositionally biased region" description="Basic and acidic residues" evidence="1">
    <location>
        <begin position="340"/>
        <end position="354"/>
    </location>
</feature>
<evidence type="ECO:0000313" key="3">
    <source>
        <dbReference type="EMBL" id="KAL1516546.1"/>
    </source>
</evidence>
<feature type="domain" description="Integrase catalytic" evidence="2">
    <location>
        <begin position="145"/>
        <end position="307"/>
    </location>
</feature>
<organism evidence="3 4">
    <name type="scientific">Hypothenemus hampei</name>
    <name type="common">Coffee berry borer</name>
    <dbReference type="NCBI Taxonomy" id="57062"/>
    <lineage>
        <taxon>Eukaryota</taxon>
        <taxon>Metazoa</taxon>
        <taxon>Ecdysozoa</taxon>
        <taxon>Arthropoda</taxon>
        <taxon>Hexapoda</taxon>
        <taxon>Insecta</taxon>
        <taxon>Pterygota</taxon>
        <taxon>Neoptera</taxon>
        <taxon>Endopterygota</taxon>
        <taxon>Coleoptera</taxon>
        <taxon>Polyphaga</taxon>
        <taxon>Cucujiformia</taxon>
        <taxon>Curculionidae</taxon>
        <taxon>Scolytinae</taxon>
        <taxon>Hypothenemus</taxon>
    </lineage>
</organism>
<gene>
    <name evidence="3" type="ORF">ABEB36_000452</name>
</gene>
<dbReference type="AlphaFoldDB" id="A0ABD1FBB2"/>
<proteinExistence type="predicted"/>
<feature type="region of interest" description="Disordered" evidence="1">
    <location>
        <begin position="340"/>
        <end position="380"/>
    </location>
</feature>
<dbReference type="PANTHER" id="PTHR37984">
    <property type="entry name" value="PROTEIN CBG26694"/>
    <property type="match status" value="1"/>
</dbReference>
<name>A0ABD1FBB2_HYPHA</name>
<dbReference type="InterPro" id="IPR050951">
    <property type="entry name" value="Retrovirus_Pol_polyprotein"/>
</dbReference>
<feature type="compositionally biased region" description="Low complexity" evidence="1">
    <location>
        <begin position="365"/>
        <end position="374"/>
    </location>
</feature>
<dbReference type="PANTHER" id="PTHR37984:SF5">
    <property type="entry name" value="PROTEIN NYNRIN-LIKE"/>
    <property type="match status" value="1"/>
</dbReference>
<comment type="caution">
    <text evidence="3">The sequence shown here is derived from an EMBL/GenBank/DDBJ whole genome shotgun (WGS) entry which is preliminary data.</text>
</comment>
<dbReference type="Proteomes" id="UP001566132">
    <property type="component" value="Unassembled WGS sequence"/>
</dbReference>
<sequence length="477" mass="55206">MDNHKQRFYEELYNRRKDVAGNNRGLSKEKYCALIEEVKNAKLSNKKSSRMHWLLKHYDVLSVKDSEKLIVPLNNKSVNVIYYVHDDELFNILQDIHTSTGHGGRDRMMKKTTEKYKNIVRTEISLYINLCAPCQMKEKREKKSILSKPEVFNDFNSRCQIDLIDYQSQTDGNYKFVLVYQDYLTKFIILRPLQTKRAEEIAYHLMDIFAIFGAPAILQSDNGREFCNEIIGELRSLWPQIKLVHGNPNQISAESAKQDVQNMLNTWLLENETNNWSLGLKFIQFMKNISLHSSIKRPPYEAMFNRKPKTGVITSNIPLEVLDSITTEEDLRNVIRSSHADKVQKDEREVKSNEDPLADCDGDQDQGTQSSQQPQKEEQQSKCSICLNTINLENISLQNVCDICNRNRNTANVRKDRLEGQAKRMKVVSDSIHPKLDIESNIKTPVSEVDVPIEDPRSVLEMVLESKDNGFYHLDTQ</sequence>
<evidence type="ECO:0000259" key="2">
    <source>
        <dbReference type="PROSITE" id="PS50994"/>
    </source>
</evidence>
<dbReference type="PROSITE" id="PS50994">
    <property type="entry name" value="INTEGRASE"/>
    <property type="match status" value="1"/>
</dbReference>
<dbReference type="Gene3D" id="3.30.420.10">
    <property type="entry name" value="Ribonuclease H-like superfamily/Ribonuclease H"/>
    <property type="match status" value="1"/>
</dbReference>
<dbReference type="SUPFAM" id="SSF53098">
    <property type="entry name" value="Ribonuclease H-like"/>
    <property type="match status" value="1"/>
</dbReference>
<evidence type="ECO:0000313" key="4">
    <source>
        <dbReference type="Proteomes" id="UP001566132"/>
    </source>
</evidence>
<dbReference type="InterPro" id="IPR036397">
    <property type="entry name" value="RNaseH_sf"/>
</dbReference>
<dbReference type="EMBL" id="JBDJPC010000001">
    <property type="protein sequence ID" value="KAL1516546.1"/>
    <property type="molecule type" value="Genomic_DNA"/>
</dbReference>
<reference evidence="3 4" key="1">
    <citation type="submission" date="2024-05" db="EMBL/GenBank/DDBJ databases">
        <title>Genetic variation in Jamaican populations of the coffee berry borer (Hypothenemus hampei).</title>
        <authorList>
            <person name="Errbii M."/>
            <person name="Myrie A."/>
        </authorList>
    </citation>
    <scope>NUCLEOTIDE SEQUENCE [LARGE SCALE GENOMIC DNA]</scope>
    <source>
        <strain evidence="3">JA-Hopewell-2020-01-JO</strain>
        <tissue evidence="3">Whole body</tissue>
    </source>
</reference>
<dbReference type="InterPro" id="IPR012337">
    <property type="entry name" value="RNaseH-like_sf"/>
</dbReference>